<reference evidence="2 3" key="1">
    <citation type="submission" date="2023-03" db="EMBL/GenBank/DDBJ databases">
        <title>Bacillus Genome Sequencing.</title>
        <authorList>
            <person name="Dunlap C."/>
        </authorList>
    </citation>
    <scope>NUCLEOTIDE SEQUENCE [LARGE SCALE GENOMIC DNA]</scope>
    <source>
        <strain evidence="2 3">B-4107</strain>
    </source>
</reference>
<keyword evidence="1" id="KW-1133">Transmembrane helix</keyword>
<sequence length="46" mass="4995">MLWTILGIILAVWLVGLVLDVAGGFINLLLIVALIVLIIQLVKGRK</sequence>
<protein>
    <submittedName>
        <fullName evidence="2">Lmo0937 family membrane protein</fullName>
    </submittedName>
</protein>
<evidence type="ECO:0000313" key="2">
    <source>
        <dbReference type="EMBL" id="MED4128543.1"/>
    </source>
</evidence>
<evidence type="ECO:0000256" key="1">
    <source>
        <dbReference type="SAM" id="Phobius"/>
    </source>
</evidence>
<keyword evidence="3" id="KW-1185">Reference proteome</keyword>
<keyword evidence="1" id="KW-0812">Transmembrane</keyword>
<keyword evidence="1" id="KW-0472">Membrane</keyword>
<name>A0ABU6NM80_9BACI</name>
<dbReference type="Pfam" id="PF18919">
    <property type="entry name" value="DUF5670"/>
    <property type="match status" value="1"/>
</dbReference>
<feature type="transmembrane region" description="Helical" evidence="1">
    <location>
        <begin position="6"/>
        <end position="39"/>
    </location>
</feature>
<dbReference type="EMBL" id="JAROAS010000020">
    <property type="protein sequence ID" value="MED4128543.1"/>
    <property type="molecule type" value="Genomic_DNA"/>
</dbReference>
<accession>A0ABU6NM80</accession>
<dbReference type="RefSeq" id="WP_144558320.1">
    <property type="nucleotide sequence ID" value="NZ_CP042163.1"/>
</dbReference>
<gene>
    <name evidence="2" type="ORF">P5F74_10400</name>
</gene>
<dbReference type="InterPro" id="IPR043727">
    <property type="entry name" value="Lmo0937-like"/>
</dbReference>
<comment type="caution">
    <text evidence="2">The sequence shown here is derived from an EMBL/GenBank/DDBJ whole genome shotgun (WGS) entry which is preliminary data.</text>
</comment>
<proteinExistence type="predicted"/>
<dbReference type="Proteomes" id="UP001341820">
    <property type="component" value="Unassembled WGS sequence"/>
</dbReference>
<dbReference type="NCBIfam" id="NF033488">
    <property type="entry name" value="lmo0937_fam_TM"/>
    <property type="match status" value="1"/>
</dbReference>
<organism evidence="2 3">
    <name type="scientific">Shouchella miscanthi</name>
    <dbReference type="NCBI Taxonomy" id="2598861"/>
    <lineage>
        <taxon>Bacteria</taxon>
        <taxon>Bacillati</taxon>
        <taxon>Bacillota</taxon>
        <taxon>Bacilli</taxon>
        <taxon>Bacillales</taxon>
        <taxon>Bacillaceae</taxon>
        <taxon>Shouchella</taxon>
    </lineage>
</organism>
<evidence type="ECO:0000313" key="3">
    <source>
        <dbReference type="Proteomes" id="UP001341820"/>
    </source>
</evidence>